<accession>A0ABV1H1X5</accession>
<sequence length="453" mass="52470">MKCVAYMRVSTEKQAEEGNGLESQKRDIENYCRKNELIIADWYVDEGYTGSNMNRPELQRLITDCSRKKVNCVVAFKLDRISRSMVDGIYIIEKVFQSNNVAFKCVHDSISYDSPMEQAYTQMMAVFAQLDKNTMMLRMRGGMLERIKQGYWWGGGNTPYCYRYDKEQGILIPIQERAEQARKALELFISGYSDAKIKEICGFKSELVTRKVLTGVVNIGMIPYKGNIYQGKHKPIFDKDRFELAQELRKSRCSAKISCFTEPNLLTGLCYCGVCGCKMRYQKWSNGNHKIYCCSRNKGLKYLPNYNPNCNNSLEWADDIEKQVTDEILKISLNLSSYKPKAKETKLEIMQSQLEREQTKLKRLYSLYADGNDTVLEMIKDLESQISKTKEDISVESKNAINTQKKEFTYQNIKKLADVWDNIDKKQKNFILKTIIDKVIIVNGNVEIQLKNF</sequence>
<dbReference type="InterPro" id="IPR038109">
    <property type="entry name" value="DNA_bind_recomb_sf"/>
</dbReference>
<dbReference type="SUPFAM" id="SSF53041">
    <property type="entry name" value="Resolvase-like"/>
    <property type="match status" value="1"/>
</dbReference>
<dbReference type="PROSITE" id="PS51736">
    <property type="entry name" value="RECOMBINASES_3"/>
    <property type="match status" value="1"/>
</dbReference>
<dbReference type="EMBL" id="JBBMFS010000001">
    <property type="protein sequence ID" value="MEQ2553693.1"/>
    <property type="molecule type" value="Genomic_DNA"/>
</dbReference>
<proteinExistence type="predicted"/>
<keyword evidence="4" id="KW-1185">Reference proteome</keyword>
<gene>
    <name evidence="3" type="ORF">WMO37_01505</name>
</gene>
<dbReference type="PANTHER" id="PTHR30461">
    <property type="entry name" value="DNA-INVERTASE FROM LAMBDOID PROPHAGE"/>
    <property type="match status" value="1"/>
</dbReference>
<evidence type="ECO:0000313" key="4">
    <source>
        <dbReference type="Proteomes" id="UP001546774"/>
    </source>
</evidence>
<keyword evidence="1" id="KW-0175">Coiled coil</keyword>
<dbReference type="InterPro" id="IPR036162">
    <property type="entry name" value="Resolvase-like_N_sf"/>
</dbReference>
<feature type="coiled-coil region" evidence="1">
    <location>
        <begin position="347"/>
        <end position="399"/>
    </location>
</feature>
<dbReference type="InterPro" id="IPR050639">
    <property type="entry name" value="SSR_resolvase"/>
</dbReference>
<reference evidence="3" key="1">
    <citation type="submission" date="2024-03" db="EMBL/GenBank/DDBJ databases">
        <title>Human intestinal bacterial collection.</title>
        <authorList>
            <person name="Pauvert C."/>
            <person name="Hitch T.C.A."/>
            <person name="Clavel T."/>
        </authorList>
    </citation>
    <scope>NUCLEOTIDE SEQUENCE [LARGE SCALE GENOMIC DNA]</scope>
    <source>
        <strain evidence="3">CLA-AA-H89B</strain>
    </source>
</reference>
<protein>
    <submittedName>
        <fullName evidence="3">Recombinase family protein</fullName>
    </submittedName>
</protein>
<dbReference type="PANTHER" id="PTHR30461:SF23">
    <property type="entry name" value="DNA RECOMBINASE-RELATED"/>
    <property type="match status" value="1"/>
</dbReference>
<evidence type="ECO:0000256" key="1">
    <source>
        <dbReference type="SAM" id="Coils"/>
    </source>
</evidence>
<dbReference type="Gene3D" id="3.40.50.1390">
    <property type="entry name" value="Resolvase, N-terminal catalytic domain"/>
    <property type="match status" value="1"/>
</dbReference>
<dbReference type="Pfam" id="PF00239">
    <property type="entry name" value="Resolvase"/>
    <property type="match status" value="1"/>
</dbReference>
<evidence type="ECO:0000259" key="2">
    <source>
        <dbReference type="PROSITE" id="PS51736"/>
    </source>
</evidence>
<dbReference type="Gene3D" id="3.90.1750.20">
    <property type="entry name" value="Putative Large Serine Recombinase, Chain B, Domain 2"/>
    <property type="match status" value="1"/>
</dbReference>
<dbReference type="Pfam" id="PF13408">
    <property type="entry name" value="Zn_ribbon_recom"/>
    <property type="match status" value="1"/>
</dbReference>
<dbReference type="InterPro" id="IPR006119">
    <property type="entry name" value="Resolv_N"/>
</dbReference>
<name>A0ABV1H1X5_9FIRM</name>
<dbReference type="Proteomes" id="UP001546774">
    <property type="component" value="Unassembled WGS sequence"/>
</dbReference>
<comment type="caution">
    <text evidence="3">The sequence shown here is derived from an EMBL/GenBank/DDBJ whole genome shotgun (WGS) entry which is preliminary data.</text>
</comment>
<dbReference type="InterPro" id="IPR025827">
    <property type="entry name" value="Zn_ribbon_recom_dom"/>
</dbReference>
<feature type="domain" description="Resolvase/invertase-type recombinase catalytic" evidence="2">
    <location>
        <begin position="2"/>
        <end position="150"/>
    </location>
</feature>
<dbReference type="SMART" id="SM00857">
    <property type="entry name" value="Resolvase"/>
    <property type="match status" value="1"/>
</dbReference>
<organism evidence="3 4">
    <name type="scientific">Lachnospira intestinalis</name>
    <dbReference type="NCBI Taxonomy" id="3133158"/>
    <lineage>
        <taxon>Bacteria</taxon>
        <taxon>Bacillati</taxon>
        <taxon>Bacillota</taxon>
        <taxon>Clostridia</taxon>
        <taxon>Lachnospirales</taxon>
        <taxon>Lachnospiraceae</taxon>
        <taxon>Lachnospira</taxon>
    </lineage>
</organism>
<evidence type="ECO:0000313" key="3">
    <source>
        <dbReference type="EMBL" id="MEQ2553693.1"/>
    </source>
</evidence>
<dbReference type="CDD" id="cd00338">
    <property type="entry name" value="Ser_Recombinase"/>
    <property type="match status" value="1"/>
</dbReference>